<evidence type="ECO:0000256" key="3">
    <source>
        <dbReference type="ARBA" id="ARBA00023163"/>
    </source>
</evidence>
<evidence type="ECO:0000256" key="1">
    <source>
        <dbReference type="ARBA" id="ARBA00023015"/>
    </source>
</evidence>
<evidence type="ECO:0000259" key="4">
    <source>
        <dbReference type="PROSITE" id="PS50977"/>
    </source>
</evidence>
<dbReference type="EMBL" id="UOEI01000130">
    <property type="protein sequence ID" value="VAV94630.1"/>
    <property type="molecule type" value="Genomic_DNA"/>
</dbReference>
<proteinExistence type="predicted"/>
<dbReference type="Gene3D" id="1.10.357.10">
    <property type="entry name" value="Tetracycline Repressor, domain 2"/>
    <property type="match status" value="1"/>
</dbReference>
<protein>
    <recommendedName>
        <fullName evidence="4">HTH tetR-type domain-containing protein</fullName>
    </recommendedName>
</protein>
<dbReference type="InterPro" id="IPR001647">
    <property type="entry name" value="HTH_TetR"/>
</dbReference>
<dbReference type="SUPFAM" id="SSF46689">
    <property type="entry name" value="Homeodomain-like"/>
    <property type="match status" value="1"/>
</dbReference>
<evidence type="ECO:0000256" key="2">
    <source>
        <dbReference type="ARBA" id="ARBA00023125"/>
    </source>
</evidence>
<dbReference type="GO" id="GO:0003700">
    <property type="term" value="F:DNA-binding transcription factor activity"/>
    <property type="evidence" value="ECO:0007669"/>
    <property type="project" value="TreeGrafter"/>
</dbReference>
<dbReference type="InterPro" id="IPR041490">
    <property type="entry name" value="KstR2_TetR_C"/>
</dbReference>
<feature type="domain" description="HTH tetR-type" evidence="4">
    <location>
        <begin position="8"/>
        <end position="68"/>
    </location>
</feature>
<organism evidence="5">
    <name type="scientific">hydrothermal vent metagenome</name>
    <dbReference type="NCBI Taxonomy" id="652676"/>
    <lineage>
        <taxon>unclassified sequences</taxon>
        <taxon>metagenomes</taxon>
        <taxon>ecological metagenomes</taxon>
    </lineage>
</organism>
<dbReference type="PRINTS" id="PR00455">
    <property type="entry name" value="HTHTETR"/>
</dbReference>
<dbReference type="Gene3D" id="1.10.10.60">
    <property type="entry name" value="Homeodomain-like"/>
    <property type="match status" value="1"/>
</dbReference>
<keyword evidence="3" id="KW-0804">Transcription</keyword>
<dbReference type="AlphaFoldDB" id="A0A3B0RMZ8"/>
<evidence type="ECO:0000313" key="5">
    <source>
        <dbReference type="EMBL" id="VAV94630.1"/>
    </source>
</evidence>
<keyword evidence="1" id="KW-0805">Transcription regulation</keyword>
<reference evidence="5" key="1">
    <citation type="submission" date="2018-06" db="EMBL/GenBank/DDBJ databases">
        <authorList>
            <person name="Zhirakovskaya E."/>
        </authorList>
    </citation>
    <scope>NUCLEOTIDE SEQUENCE</scope>
</reference>
<dbReference type="GO" id="GO:0000976">
    <property type="term" value="F:transcription cis-regulatory region binding"/>
    <property type="evidence" value="ECO:0007669"/>
    <property type="project" value="TreeGrafter"/>
</dbReference>
<dbReference type="Pfam" id="PF00440">
    <property type="entry name" value="TetR_N"/>
    <property type="match status" value="1"/>
</dbReference>
<dbReference type="SUPFAM" id="SSF48498">
    <property type="entry name" value="Tetracyclin repressor-like, C-terminal domain"/>
    <property type="match status" value="1"/>
</dbReference>
<dbReference type="InterPro" id="IPR050109">
    <property type="entry name" value="HTH-type_TetR-like_transc_reg"/>
</dbReference>
<keyword evidence="2" id="KW-0238">DNA-binding</keyword>
<dbReference type="Pfam" id="PF17932">
    <property type="entry name" value="TetR_C_24"/>
    <property type="match status" value="1"/>
</dbReference>
<accession>A0A3B0RMZ8</accession>
<dbReference type="PROSITE" id="PS50977">
    <property type="entry name" value="HTH_TETR_2"/>
    <property type="match status" value="1"/>
</dbReference>
<gene>
    <name evidence="5" type="ORF">MNBD_ACTINO01-2192</name>
</gene>
<dbReference type="InterPro" id="IPR036271">
    <property type="entry name" value="Tet_transcr_reg_TetR-rel_C_sf"/>
</dbReference>
<name>A0A3B0RMZ8_9ZZZZ</name>
<dbReference type="PANTHER" id="PTHR30055:SF234">
    <property type="entry name" value="HTH-TYPE TRANSCRIPTIONAL REGULATOR BETI"/>
    <property type="match status" value="1"/>
</dbReference>
<dbReference type="InterPro" id="IPR009057">
    <property type="entry name" value="Homeodomain-like_sf"/>
</dbReference>
<dbReference type="PANTHER" id="PTHR30055">
    <property type="entry name" value="HTH-TYPE TRANSCRIPTIONAL REGULATOR RUTR"/>
    <property type="match status" value="1"/>
</dbReference>
<sequence length="199" mass="21617">MGSRQATTEVRTALLDAARELIAEIGYANMSHADITAEVGIGRTTFYEHFSSKEDVLVELVRRDLPPLSEAVVDAVDADLPPAERLEALTYRMVEFVGTDHVGLILHTEVPLLSPEAQQGIAEAHQGIASEFSGVYRQGVASGVFRSIPPRLVGRMMDQIIMAGGKAVMESKNPSKDVDEIARETARMLVASLRTDPES</sequence>